<evidence type="ECO:0000313" key="2">
    <source>
        <dbReference type="EMBL" id="MST97842.1"/>
    </source>
</evidence>
<feature type="chain" id="PRO_5032578625" evidence="1">
    <location>
        <begin position="19"/>
        <end position="456"/>
    </location>
</feature>
<accession>A0A844G4K5</accession>
<dbReference type="Proteomes" id="UP000435649">
    <property type="component" value="Unassembled WGS sequence"/>
</dbReference>
<sequence>MQRIVPLLLFMAALPLCAATVTTYDGVDIDLDHSSAESLATIEELRALDRQIVSLFRVSGRRLPLKCRIVISGELPPGELLVELKPREWTLSFNDRGGRWLTDFALRRRLAGMLILSKVPLAEAPAHPDYLPGWIIAGIDERMRAGRESELMLRRNRYMPVLRALSERGTFPDFRQLRNLTPELLTPPARAWYGELGRALLDYGAVCSTPTDNALLDYCILSAKPGSIENQNFLATLGRVFLKDAAKNGLPEHTGREIWDKLSDDEKIQRTLEAYARRLAFNDFFPQPVPITSAAFEALNKLELPVLDEHGLPTGEHTSADLFDLPEIIQQRADAAALQQELRLRILALGEGNDGPFNRLLQDLADALMRLPLTPPARPEPPPSSGERFRQAIARIRNDLERRAKIEAFLDAVEMENRIPADFYRDAIREANRPSPLLTEREEKFLERVEREWLDD</sequence>
<comment type="caution">
    <text evidence="2">The sequence shown here is derived from an EMBL/GenBank/DDBJ whole genome shotgun (WGS) entry which is preliminary data.</text>
</comment>
<organism evidence="2 3">
    <name type="scientific">Victivallis lenta</name>
    <dbReference type="NCBI Taxonomy" id="2606640"/>
    <lineage>
        <taxon>Bacteria</taxon>
        <taxon>Pseudomonadati</taxon>
        <taxon>Lentisphaerota</taxon>
        <taxon>Lentisphaeria</taxon>
        <taxon>Victivallales</taxon>
        <taxon>Victivallaceae</taxon>
        <taxon>Victivallis</taxon>
    </lineage>
</organism>
<protein>
    <submittedName>
        <fullName evidence="2">Uncharacterized protein</fullName>
    </submittedName>
</protein>
<reference evidence="2 3" key="1">
    <citation type="submission" date="2019-08" db="EMBL/GenBank/DDBJ databases">
        <title>In-depth cultivation of the pig gut microbiome towards novel bacterial diversity and tailored functional studies.</title>
        <authorList>
            <person name="Wylensek D."/>
            <person name="Hitch T.C.A."/>
            <person name="Clavel T."/>
        </authorList>
    </citation>
    <scope>NUCLEOTIDE SEQUENCE [LARGE SCALE GENOMIC DNA]</scope>
    <source>
        <strain evidence="2 3">BBE-744-WT-12</strain>
    </source>
</reference>
<proteinExistence type="predicted"/>
<keyword evidence="1" id="KW-0732">Signal</keyword>
<dbReference type="EMBL" id="VUNS01000013">
    <property type="protein sequence ID" value="MST97842.1"/>
    <property type="molecule type" value="Genomic_DNA"/>
</dbReference>
<dbReference type="AlphaFoldDB" id="A0A844G4K5"/>
<name>A0A844G4K5_9BACT</name>
<keyword evidence="3" id="KW-1185">Reference proteome</keyword>
<evidence type="ECO:0000313" key="3">
    <source>
        <dbReference type="Proteomes" id="UP000435649"/>
    </source>
</evidence>
<gene>
    <name evidence="2" type="ORF">FYJ85_12425</name>
</gene>
<evidence type="ECO:0000256" key="1">
    <source>
        <dbReference type="SAM" id="SignalP"/>
    </source>
</evidence>
<feature type="signal peptide" evidence="1">
    <location>
        <begin position="1"/>
        <end position="18"/>
    </location>
</feature>
<dbReference type="RefSeq" id="WP_154418946.1">
    <property type="nucleotide sequence ID" value="NZ_CALXOB010000043.1"/>
</dbReference>